<dbReference type="InterPro" id="IPR027417">
    <property type="entry name" value="P-loop_NTPase"/>
</dbReference>
<name>A0AAN8PUX2_PATCE</name>
<evidence type="ECO:0000256" key="3">
    <source>
        <dbReference type="ARBA" id="ARBA00022741"/>
    </source>
</evidence>
<dbReference type="GO" id="GO:0005874">
    <property type="term" value="C:microtubule"/>
    <property type="evidence" value="ECO:0007669"/>
    <property type="project" value="UniProtKB-KW"/>
</dbReference>
<dbReference type="FunFam" id="2.60.200.20:FF:000034">
    <property type="entry name" value="kinesin-like protein KIF28P"/>
    <property type="match status" value="1"/>
</dbReference>
<sequence length="988" mass="111558">MPSNSDSVKVAVRVRPFNQREKNAKSKCVISMDGNTTTITNPENGDIKSFSFDHCYWSHDECKEDETGVFTPDSETSKYADQNLVFKDLGQGVLDNAWQGYNATLFAYGQTGSGKSYSMTGYGANKGIVPITCGELFNAIEKNKDDNKQLRVTFSMLEIYNEQIRDLLVKGKQKQGGLKVRQSPKVGFYVEGLKQVPVSNYREIEQLMEQGAISRTTASTNMNATSSRSHMVITIKFEQVFMNTSGQSTTKSSEINLVDLAGSERANSTGATGDRLKEGAAINQSLSTLGNVISALADIAGGKKKVLIPYRDSVLTKLLQSALGGNSRTIMIAALSPADINFDETLSTLRYADRAKKIQNNAVINESPTERLIRELKEENDRLLEMLKSHGQKGNNSEELKYLLAENERQMGNQLSWEQRLEEARSEWEKTFLNSSKEKADWEQLPYIMNINEDSQLNGVIKHCFDKGKTVIGKENQDGVNIAIKGFSIQAEHAVVYNDGKKMYIEPSSTQSLINCNGARIKTKTQLHHLDRLKFGTTSLFLFMSFTSERGPQDQIDKYNYDYFMTEIAEHEGLAVELQTPKAHGDEDQSSTTTVFHEFVDLMPLITEANAISEELNKHVKFEAEVKSSASHETTAKSKDKEVLVKVTNTLTRKVWIWSKGKFINRKNIMDQMYSEWSDSGQAKVSKKNDPFWDPVEDVFLGSCHVWLQPVAYRVEVDEHFAVHNYHGKEEAVIHVQIVPCNEKGKPMVEDDILVDSDELLGHPLYFHVKLPQCMGVRWVMEDNSRGVYCRCVLPDEKHQIVTNRIWNKPHSELAFTKQISYKKVSAKILQNLLTQSLVLELWGTQDKTEVEHTEEHVSRHLDVDIISPTNGAPDYSFLQKENKQLKEALEKSRKTAHHQNGTTNGLDVDLAKNIQIFFKDIRSVQLQIQNMKDIAEGVQKDGKYNGNMKSIMEDYVTSLETTDKQLSTCVQALRKSVMDTIKKNKSK</sequence>
<dbReference type="GO" id="GO:0007018">
    <property type="term" value="P:microtubule-based movement"/>
    <property type="evidence" value="ECO:0007669"/>
    <property type="project" value="InterPro"/>
</dbReference>
<dbReference type="CDD" id="cd01365">
    <property type="entry name" value="KISc_KIF1A_KIF1B"/>
    <property type="match status" value="1"/>
</dbReference>
<evidence type="ECO:0000256" key="7">
    <source>
        <dbReference type="ARBA" id="ARBA00023136"/>
    </source>
</evidence>
<evidence type="ECO:0000256" key="4">
    <source>
        <dbReference type="ARBA" id="ARBA00022840"/>
    </source>
</evidence>
<evidence type="ECO:0000256" key="5">
    <source>
        <dbReference type="ARBA" id="ARBA00023054"/>
    </source>
</evidence>
<dbReference type="Proteomes" id="UP001347796">
    <property type="component" value="Unassembled WGS sequence"/>
</dbReference>
<feature type="binding site" evidence="10">
    <location>
        <begin position="109"/>
        <end position="116"/>
    </location>
    <ligand>
        <name>ATP</name>
        <dbReference type="ChEBI" id="CHEBI:30616"/>
    </ligand>
</feature>
<evidence type="ECO:0000313" key="13">
    <source>
        <dbReference type="EMBL" id="KAK6183089.1"/>
    </source>
</evidence>
<comment type="function">
    <text evidence="9">Microtubule-dependent motor protein required for mitochondrion morphology and transport of mitochondria in neuronal cells.</text>
</comment>
<dbReference type="GO" id="GO:0031966">
    <property type="term" value="C:mitochondrial membrane"/>
    <property type="evidence" value="ECO:0007669"/>
    <property type="project" value="UniProtKB-SubCell"/>
</dbReference>
<dbReference type="GO" id="GO:0008017">
    <property type="term" value="F:microtubule binding"/>
    <property type="evidence" value="ECO:0007669"/>
    <property type="project" value="InterPro"/>
</dbReference>
<gene>
    <name evidence="13" type="ORF">SNE40_010635</name>
</gene>
<reference evidence="13 14" key="1">
    <citation type="submission" date="2024-01" db="EMBL/GenBank/DDBJ databases">
        <title>The genome of the rayed Mediterranean limpet Patella caerulea (Linnaeus, 1758).</title>
        <authorList>
            <person name="Anh-Thu Weber A."/>
            <person name="Halstead-Nussloch G."/>
        </authorList>
    </citation>
    <scope>NUCLEOTIDE SEQUENCE [LARGE SCALE GENOMIC DNA]</scope>
    <source>
        <strain evidence="13">AATW-2023a</strain>
        <tissue evidence="13">Whole specimen</tissue>
    </source>
</reference>
<evidence type="ECO:0000259" key="12">
    <source>
        <dbReference type="PROSITE" id="PS50067"/>
    </source>
</evidence>
<dbReference type="InterPro" id="IPR001752">
    <property type="entry name" value="Kinesin_motor_dom"/>
</dbReference>
<keyword evidence="3 10" id="KW-0547">Nucleotide-binding</keyword>
<dbReference type="EMBL" id="JAZGQO010000007">
    <property type="protein sequence ID" value="KAK6183089.1"/>
    <property type="molecule type" value="Genomic_DNA"/>
</dbReference>
<comment type="similarity">
    <text evidence="10 11">Belongs to the TRAFAC class myosin-kinesin ATPase superfamily. Kinesin family.</text>
</comment>
<keyword evidence="8 10" id="KW-0505">Motor protein</keyword>
<accession>A0AAN8PUX2</accession>
<evidence type="ECO:0000256" key="2">
    <source>
        <dbReference type="ARBA" id="ARBA00022448"/>
    </source>
</evidence>
<dbReference type="SUPFAM" id="SSF52540">
    <property type="entry name" value="P-loop containing nucleoside triphosphate hydrolases"/>
    <property type="match status" value="1"/>
</dbReference>
<keyword evidence="7" id="KW-0472">Membrane</keyword>
<evidence type="ECO:0000256" key="1">
    <source>
        <dbReference type="ARBA" id="ARBA00004318"/>
    </source>
</evidence>
<dbReference type="AlphaFoldDB" id="A0AAN8PUX2"/>
<dbReference type="PRINTS" id="PR00380">
    <property type="entry name" value="KINESINHEAVY"/>
</dbReference>
<comment type="caution">
    <text evidence="13">The sequence shown here is derived from an EMBL/GenBank/DDBJ whole genome shotgun (WGS) entry which is preliminary data.</text>
</comment>
<evidence type="ECO:0000256" key="10">
    <source>
        <dbReference type="PROSITE-ProRule" id="PRU00283"/>
    </source>
</evidence>
<dbReference type="SUPFAM" id="SSF49879">
    <property type="entry name" value="SMAD/FHA domain"/>
    <property type="match status" value="1"/>
</dbReference>
<dbReference type="InterPro" id="IPR000253">
    <property type="entry name" value="FHA_dom"/>
</dbReference>
<dbReference type="InterPro" id="IPR036961">
    <property type="entry name" value="Kinesin_motor_dom_sf"/>
</dbReference>
<evidence type="ECO:0000256" key="8">
    <source>
        <dbReference type="ARBA" id="ARBA00023175"/>
    </source>
</evidence>
<dbReference type="Pfam" id="PF00225">
    <property type="entry name" value="Kinesin"/>
    <property type="match status" value="1"/>
</dbReference>
<dbReference type="PROSITE" id="PS50067">
    <property type="entry name" value="KINESIN_MOTOR_2"/>
    <property type="match status" value="1"/>
</dbReference>
<dbReference type="GO" id="GO:0005524">
    <property type="term" value="F:ATP binding"/>
    <property type="evidence" value="ECO:0007669"/>
    <property type="project" value="UniProtKB-UniRule"/>
</dbReference>
<dbReference type="InterPro" id="IPR019821">
    <property type="entry name" value="Kinesin_motor_CS"/>
</dbReference>
<comment type="subcellular location">
    <subcellularLocation>
        <location evidence="1">Mitochondrion membrane</location>
        <topology evidence="1">Peripheral membrane protein</topology>
    </subcellularLocation>
</comment>
<evidence type="ECO:0000256" key="11">
    <source>
        <dbReference type="RuleBase" id="RU000394"/>
    </source>
</evidence>
<organism evidence="13 14">
    <name type="scientific">Patella caerulea</name>
    <name type="common">Rayed Mediterranean limpet</name>
    <dbReference type="NCBI Taxonomy" id="87958"/>
    <lineage>
        <taxon>Eukaryota</taxon>
        <taxon>Metazoa</taxon>
        <taxon>Spiralia</taxon>
        <taxon>Lophotrochozoa</taxon>
        <taxon>Mollusca</taxon>
        <taxon>Gastropoda</taxon>
        <taxon>Patellogastropoda</taxon>
        <taxon>Patelloidea</taxon>
        <taxon>Patellidae</taxon>
        <taxon>Patella</taxon>
    </lineage>
</organism>
<dbReference type="Gene3D" id="2.60.200.20">
    <property type="match status" value="1"/>
</dbReference>
<dbReference type="GO" id="GO:0003777">
    <property type="term" value="F:microtubule motor activity"/>
    <property type="evidence" value="ECO:0007669"/>
    <property type="project" value="InterPro"/>
</dbReference>
<evidence type="ECO:0000256" key="9">
    <source>
        <dbReference type="ARBA" id="ARBA00054688"/>
    </source>
</evidence>
<dbReference type="FunFam" id="3.40.850.10:FF:000063">
    <property type="entry name" value="Kinesin-like protein"/>
    <property type="match status" value="1"/>
</dbReference>
<protein>
    <recommendedName>
        <fullName evidence="11">Kinesin-like protein</fullName>
    </recommendedName>
</protein>
<evidence type="ECO:0000313" key="14">
    <source>
        <dbReference type="Proteomes" id="UP001347796"/>
    </source>
</evidence>
<proteinExistence type="inferred from homology"/>
<keyword evidence="14" id="KW-1185">Reference proteome</keyword>
<dbReference type="Pfam" id="PF00498">
    <property type="entry name" value="FHA"/>
    <property type="match status" value="1"/>
</dbReference>
<keyword evidence="2" id="KW-0813">Transport</keyword>
<feature type="domain" description="Kinesin motor" evidence="12">
    <location>
        <begin position="7"/>
        <end position="358"/>
    </location>
</feature>
<dbReference type="InterPro" id="IPR008984">
    <property type="entry name" value="SMAD_FHA_dom_sf"/>
</dbReference>
<dbReference type="Gene3D" id="3.40.850.10">
    <property type="entry name" value="Kinesin motor domain"/>
    <property type="match status" value="1"/>
</dbReference>
<evidence type="ECO:0000256" key="6">
    <source>
        <dbReference type="ARBA" id="ARBA00023128"/>
    </source>
</evidence>
<keyword evidence="4 10" id="KW-0067">ATP-binding</keyword>
<dbReference type="PROSITE" id="PS00411">
    <property type="entry name" value="KINESIN_MOTOR_1"/>
    <property type="match status" value="1"/>
</dbReference>
<keyword evidence="6" id="KW-0496">Mitochondrion</keyword>
<dbReference type="PANTHER" id="PTHR47117">
    <property type="entry name" value="STAR-RELATED LIPID TRANSFER PROTEIN 9"/>
    <property type="match status" value="1"/>
</dbReference>
<keyword evidence="11" id="KW-0493">Microtubule</keyword>
<dbReference type="SMART" id="SM00129">
    <property type="entry name" value="KISc"/>
    <property type="match status" value="1"/>
</dbReference>
<keyword evidence="5" id="KW-0175">Coiled coil</keyword>